<evidence type="ECO:0000313" key="2">
    <source>
        <dbReference type="Proteomes" id="UP000828924"/>
    </source>
</evidence>
<gene>
    <name evidence="1" type="ORF">J4032_13120</name>
</gene>
<organism evidence="1 2">
    <name type="scientific">Streptomyces formicae</name>
    <dbReference type="NCBI Taxonomy" id="1616117"/>
    <lineage>
        <taxon>Bacteria</taxon>
        <taxon>Bacillati</taxon>
        <taxon>Actinomycetota</taxon>
        <taxon>Actinomycetes</taxon>
        <taxon>Kitasatosporales</taxon>
        <taxon>Streptomycetaceae</taxon>
        <taxon>Streptomyces</taxon>
    </lineage>
</organism>
<evidence type="ECO:0000313" key="1">
    <source>
        <dbReference type="EMBL" id="UNM12355.1"/>
    </source>
</evidence>
<accession>A0ABY3WJN8</accession>
<dbReference type="RefSeq" id="WP_242330963.1">
    <property type="nucleotide sequence ID" value="NZ_CP071872.1"/>
</dbReference>
<proteinExistence type="predicted"/>
<sequence length="75" mass="8168">MSVSSQKRRAWEQKIHRLTRAAQKANEDVLVAIYEATEDGLTQADVAYMVGGVSPSGIKPKAIKGAKILKERKGS</sequence>
<name>A0ABY3WJN8_9ACTN</name>
<keyword evidence="2" id="KW-1185">Reference proteome</keyword>
<reference evidence="1 2" key="1">
    <citation type="submission" date="2021-03" db="EMBL/GenBank/DDBJ databases">
        <title>Complete genome of Streptomyces formicae strain 1H-GS9 (DSM 100524).</title>
        <authorList>
            <person name="Atanasov K.E."/>
            <person name="Altabella T."/>
            <person name="Ferrer A."/>
        </authorList>
    </citation>
    <scope>NUCLEOTIDE SEQUENCE [LARGE SCALE GENOMIC DNA]</scope>
    <source>
        <strain evidence="1 2">1H-GS9</strain>
    </source>
</reference>
<dbReference type="Proteomes" id="UP000828924">
    <property type="component" value="Chromosome"/>
</dbReference>
<dbReference type="EMBL" id="CP071872">
    <property type="protein sequence ID" value="UNM12355.1"/>
    <property type="molecule type" value="Genomic_DNA"/>
</dbReference>
<protein>
    <submittedName>
        <fullName evidence="1">Uncharacterized protein</fullName>
    </submittedName>
</protein>